<evidence type="ECO:0000256" key="3">
    <source>
        <dbReference type="SAM" id="SignalP"/>
    </source>
</evidence>
<dbReference type="PANTHER" id="PTHR45712">
    <property type="entry name" value="AGAP008170-PA"/>
    <property type="match status" value="1"/>
</dbReference>
<feature type="chain" id="PRO_5008787123" description="LRRCT domain-containing protein" evidence="3">
    <location>
        <begin position="19"/>
        <end position="225"/>
    </location>
</feature>
<name>R7TL67_CAPTE</name>
<dbReference type="InterPro" id="IPR050333">
    <property type="entry name" value="SLRP"/>
</dbReference>
<evidence type="ECO:0000313" key="6">
    <source>
        <dbReference type="Proteomes" id="UP000014760"/>
    </source>
</evidence>
<reference evidence="6" key="1">
    <citation type="submission" date="2012-12" db="EMBL/GenBank/DDBJ databases">
        <authorList>
            <person name="Hellsten U."/>
            <person name="Grimwood J."/>
            <person name="Chapman J.A."/>
            <person name="Shapiro H."/>
            <person name="Aerts A."/>
            <person name="Otillar R.P."/>
            <person name="Terry A.Y."/>
            <person name="Boore J.L."/>
            <person name="Simakov O."/>
            <person name="Marletaz F."/>
            <person name="Cho S.-J."/>
            <person name="Edsinger-Gonzales E."/>
            <person name="Havlak P."/>
            <person name="Kuo D.-H."/>
            <person name="Larsson T."/>
            <person name="Lv J."/>
            <person name="Arendt D."/>
            <person name="Savage R."/>
            <person name="Osoegawa K."/>
            <person name="de Jong P."/>
            <person name="Lindberg D.R."/>
            <person name="Seaver E.C."/>
            <person name="Weisblat D.A."/>
            <person name="Putnam N.H."/>
            <person name="Grigoriev I.V."/>
            <person name="Rokhsar D.S."/>
        </authorList>
    </citation>
    <scope>NUCLEOTIDE SEQUENCE</scope>
    <source>
        <strain evidence="6">I ESC-2004</strain>
    </source>
</reference>
<proteinExistence type="predicted"/>
<keyword evidence="1" id="KW-0433">Leucine-rich repeat</keyword>
<dbReference type="AlphaFoldDB" id="R7TL67"/>
<protein>
    <recommendedName>
        <fullName evidence="7">LRRCT domain-containing protein</fullName>
    </recommendedName>
</protein>
<evidence type="ECO:0000313" key="5">
    <source>
        <dbReference type="EnsemblMetazoa" id="CapteP194142"/>
    </source>
</evidence>
<dbReference type="HOGENOM" id="CLU_074440_0_0_1"/>
<dbReference type="OrthoDB" id="643377at2759"/>
<gene>
    <name evidence="4" type="ORF">CAPTEDRAFT_194142</name>
</gene>
<dbReference type="PANTHER" id="PTHR45712:SF30">
    <property type="entry name" value="LRRNT DOMAIN-CONTAINING PROTEIN"/>
    <property type="match status" value="1"/>
</dbReference>
<evidence type="ECO:0008006" key="7">
    <source>
        <dbReference type="Google" id="ProtNLM"/>
    </source>
</evidence>
<dbReference type="InterPro" id="IPR032675">
    <property type="entry name" value="LRR_dom_sf"/>
</dbReference>
<evidence type="ECO:0000256" key="2">
    <source>
        <dbReference type="ARBA" id="ARBA00022737"/>
    </source>
</evidence>
<keyword evidence="6" id="KW-1185">Reference proteome</keyword>
<dbReference type="EMBL" id="KB310327">
    <property type="protein sequence ID" value="ELT91830.1"/>
    <property type="molecule type" value="Genomic_DNA"/>
</dbReference>
<evidence type="ECO:0000256" key="1">
    <source>
        <dbReference type="ARBA" id="ARBA00022614"/>
    </source>
</evidence>
<keyword evidence="3" id="KW-0732">Signal</keyword>
<keyword evidence="2" id="KW-0677">Repeat</keyword>
<reference evidence="5" key="3">
    <citation type="submission" date="2015-06" db="UniProtKB">
        <authorList>
            <consortium name="EnsemblMetazoa"/>
        </authorList>
    </citation>
    <scope>IDENTIFICATION</scope>
</reference>
<organism evidence="4">
    <name type="scientific">Capitella teleta</name>
    <name type="common">Polychaete worm</name>
    <dbReference type="NCBI Taxonomy" id="283909"/>
    <lineage>
        <taxon>Eukaryota</taxon>
        <taxon>Metazoa</taxon>
        <taxon>Spiralia</taxon>
        <taxon>Lophotrochozoa</taxon>
        <taxon>Annelida</taxon>
        <taxon>Polychaeta</taxon>
        <taxon>Sedentaria</taxon>
        <taxon>Scolecida</taxon>
        <taxon>Capitellidae</taxon>
        <taxon>Capitella</taxon>
    </lineage>
</organism>
<dbReference type="Gene3D" id="3.80.10.10">
    <property type="entry name" value="Ribonuclease Inhibitor"/>
    <property type="match status" value="1"/>
</dbReference>
<sequence length="225" mass="24850">MLYAVLMSLLFEISLSRGVTTDLSTRGLTEIPTNISVTTQVIRLADNNFTSIPDFAFEALSDLLFIEIYNCRITNVGNFAFSGTKLSSLYIGNNFLTSLPNLTAVASTAKGLYMRNNLVARISQRDLFGIRMISELDLAANPLLALPDFLAGLPLLTTLTLEDISFDCCWKAASLQTSSLVLQVDDEPCKDPEEFRLVPWTVLMPNELEETACSGFSQTMNKIIK</sequence>
<dbReference type="InterPro" id="IPR001611">
    <property type="entry name" value="Leu-rich_rpt"/>
</dbReference>
<reference evidence="4 6" key="2">
    <citation type="journal article" date="2013" name="Nature">
        <title>Insights into bilaterian evolution from three spiralian genomes.</title>
        <authorList>
            <person name="Simakov O."/>
            <person name="Marletaz F."/>
            <person name="Cho S.J."/>
            <person name="Edsinger-Gonzales E."/>
            <person name="Havlak P."/>
            <person name="Hellsten U."/>
            <person name="Kuo D.H."/>
            <person name="Larsson T."/>
            <person name="Lv J."/>
            <person name="Arendt D."/>
            <person name="Savage R."/>
            <person name="Osoegawa K."/>
            <person name="de Jong P."/>
            <person name="Grimwood J."/>
            <person name="Chapman J.A."/>
            <person name="Shapiro H."/>
            <person name="Aerts A."/>
            <person name="Otillar R.P."/>
            <person name="Terry A.Y."/>
            <person name="Boore J.L."/>
            <person name="Grigoriev I.V."/>
            <person name="Lindberg D.R."/>
            <person name="Seaver E.C."/>
            <person name="Weisblat D.A."/>
            <person name="Putnam N.H."/>
            <person name="Rokhsar D.S."/>
        </authorList>
    </citation>
    <scope>NUCLEOTIDE SEQUENCE</scope>
    <source>
        <strain evidence="4 6">I ESC-2004</strain>
    </source>
</reference>
<feature type="signal peptide" evidence="3">
    <location>
        <begin position="1"/>
        <end position="18"/>
    </location>
</feature>
<evidence type="ECO:0000313" key="4">
    <source>
        <dbReference type="EMBL" id="ELT91830.1"/>
    </source>
</evidence>
<dbReference type="EMBL" id="AMQN01013595">
    <property type="status" value="NOT_ANNOTATED_CDS"/>
    <property type="molecule type" value="Genomic_DNA"/>
</dbReference>
<dbReference type="STRING" id="283909.R7TL67"/>
<dbReference type="EnsemblMetazoa" id="CapteT194142">
    <property type="protein sequence ID" value="CapteP194142"/>
    <property type="gene ID" value="CapteG194142"/>
</dbReference>
<accession>R7TL67</accession>
<dbReference type="SUPFAM" id="SSF52058">
    <property type="entry name" value="L domain-like"/>
    <property type="match status" value="1"/>
</dbReference>
<dbReference type="Proteomes" id="UP000014760">
    <property type="component" value="Unassembled WGS sequence"/>
</dbReference>
<dbReference type="PROSITE" id="PS51450">
    <property type="entry name" value="LRR"/>
    <property type="match status" value="1"/>
</dbReference>